<evidence type="ECO:0000313" key="10">
    <source>
        <dbReference type="Proteomes" id="UP000799437"/>
    </source>
</evidence>
<evidence type="ECO:0000313" key="9">
    <source>
        <dbReference type="EMBL" id="KAF2756283.1"/>
    </source>
</evidence>
<dbReference type="PANTHER" id="PTHR42844:SF1">
    <property type="entry name" value="DIHYDRONEOPTERIN ALDOLASE 1-RELATED"/>
    <property type="match status" value="1"/>
</dbReference>
<evidence type="ECO:0000259" key="8">
    <source>
        <dbReference type="SMART" id="SM00905"/>
    </source>
</evidence>
<dbReference type="GeneID" id="54485484"/>
<keyword evidence="6" id="KW-0456">Lyase</keyword>
<comment type="similarity">
    <text evidence="3">Belongs to the DHNA family.</text>
</comment>
<dbReference type="GO" id="GO:0005737">
    <property type="term" value="C:cytoplasm"/>
    <property type="evidence" value="ECO:0007669"/>
    <property type="project" value="TreeGrafter"/>
</dbReference>
<keyword evidence="10" id="KW-1185">Reference proteome</keyword>
<dbReference type="OrthoDB" id="5425486at2759"/>
<evidence type="ECO:0000256" key="6">
    <source>
        <dbReference type="ARBA" id="ARBA00023239"/>
    </source>
</evidence>
<name>A0A6A6W162_9PEZI</name>
<evidence type="ECO:0000256" key="7">
    <source>
        <dbReference type="ARBA" id="ARBA00032903"/>
    </source>
</evidence>
<proteinExistence type="inferred from homology"/>
<protein>
    <recommendedName>
        <fullName evidence="4">dihydroneopterin aldolase</fullName>
        <ecNumber evidence="4">4.1.2.25</ecNumber>
    </recommendedName>
    <alternativeName>
        <fullName evidence="7">7,8-dihydroneopterin aldolase</fullName>
    </alternativeName>
</protein>
<comment type="catalytic activity">
    <reaction evidence="1">
        <text>7,8-dihydroneopterin = 6-hydroxymethyl-7,8-dihydropterin + glycolaldehyde</text>
        <dbReference type="Rhea" id="RHEA:10540"/>
        <dbReference type="ChEBI" id="CHEBI:17001"/>
        <dbReference type="ChEBI" id="CHEBI:17071"/>
        <dbReference type="ChEBI" id="CHEBI:44841"/>
        <dbReference type="EC" id="4.1.2.25"/>
    </reaction>
</comment>
<evidence type="ECO:0000256" key="5">
    <source>
        <dbReference type="ARBA" id="ARBA00022909"/>
    </source>
</evidence>
<organism evidence="9 10">
    <name type="scientific">Pseudovirgaria hyperparasitica</name>
    <dbReference type="NCBI Taxonomy" id="470096"/>
    <lineage>
        <taxon>Eukaryota</taxon>
        <taxon>Fungi</taxon>
        <taxon>Dikarya</taxon>
        <taxon>Ascomycota</taxon>
        <taxon>Pezizomycotina</taxon>
        <taxon>Dothideomycetes</taxon>
        <taxon>Dothideomycetes incertae sedis</taxon>
        <taxon>Acrospermales</taxon>
        <taxon>Acrospermaceae</taxon>
        <taxon>Pseudovirgaria</taxon>
    </lineage>
</organism>
<accession>A0A6A6W162</accession>
<dbReference type="SUPFAM" id="SSF55620">
    <property type="entry name" value="Tetrahydrobiopterin biosynthesis enzymes-like"/>
    <property type="match status" value="2"/>
</dbReference>
<dbReference type="Proteomes" id="UP000799437">
    <property type="component" value="Unassembled WGS sequence"/>
</dbReference>
<comment type="pathway">
    <text evidence="2">Cofactor biosynthesis; tetrahydrofolate biosynthesis; 2-amino-4-hydroxy-6-hydroxymethyl-7,8-dihydropteridine diphosphate from 7,8-dihydroneopterin triphosphate: step 3/4.</text>
</comment>
<dbReference type="GO" id="GO:0046656">
    <property type="term" value="P:folic acid biosynthetic process"/>
    <property type="evidence" value="ECO:0007669"/>
    <property type="project" value="UniProtKB-KW"/>
</dbReference>
<dbReference type="AlphaFoldDB" id="A0A6A6W162"/>
<evidence type="ECO:0000256" key="4">
    <source>
        <dbReference type="ARBA" id="ARBA00013043"/>
    </source>
</evidence>
<dbReference type="PANTHER" id="PTHR42844">
    <property type="entry name" value="DIHYDRONEOPTERIN ALDOLASE 1-RELATED"/>
    <property type="match status" value="1"/>
</dbReference>
<dbReference type="RefSeq" id="XP_033598734.1">
    <property type="nucleotide sequence ID" value="XM_033744430.1"/>
</dbReference>
<dbReference type="Pfam" id="PF02152">
    <property type="entry name" value="FolB"/>
    <property type="match status" value="2"/>
</dbReference>
<dbReference type="Gene3D" id="3.30.1130.10">
    <property type="match status" value="2"/>
</dbReference>
<reference evidence="9" key="1">
    <citation type="journal article" date="2020" name="Stud. Mycol.">
        <title>101 Dothideomycetes genomes: a test case for predicting lifestyles and emergence of pathogens.</title>
        <authorList>
            <person name="Haridas S."/>
            <person name="Albert R."/>
            <person name="Binder M."/>
            <person name="Bloem J."/>
            <person name="Labutti K."/>
            <person name="Salamov A."/>
            <person name="Andreopoulos B."/>
            <person name="Baker S."/>
            <person name="Barry K."/>
            <person name="Bills G."/>
            <person name="Bluhm B."/>
            <person name="Cannon C."/>
            <person name="Castanera R."/>
            <person name="Culley D."/>
            <person name="Daum C."/>
            <person name="Ezra D."/>
            <person name="Gonzalez J."/>
            <person name="Henrissat B."/>
            <person name="Kuo A."/>
            <person name="Liang C."/>
            <person name="Lipzen A."/>
            <person name="Lutzoni F."/>
            <person name="Magnuson J."/>
            <person name="Mondo S."/>
            <person name="Nolan M."/>
            <person name="Ohm R."/>
            <person name="Pangilinan J."/>
            <person name="Park H.-J."/>
            <person name="Ramirez L."/>
            <person name="Alfaro M."/>
            <person name="Sun H."/>
            <person name="Tritt A."/>
            <person name="Yoshinaga Y."/>
            <person name="Zwiers L.-H."/>
            <person name="Turgeon B."/>
            <person name="Goodwin S."/>
            <person name="Spatafora J."/>
            <person name="Crous P."/>
            <person name="Grigoriev I."/>
        </authorList>
    </citation>
    <scope>NUCLEOTIDE SEQUENCE</scope>
    <source>
        <strain evidence="9">CBS 121739</strain>
    </source>
</reference>
<evidence type="ECO:0000256" key="1">
    <source>
        <dbReference type="ARBA" id="ARBA00001353"/>
    </source>
</evidence>
<feature type="domain" description="Dihydroneopterin aldolase/epimerase" evidence="8">
    <location>
        <begin position="151"/>
        <end position="258"/>
    </location>
</feature>
<dbReference type="InterPro" id="IPR006156">
    <property type="entry name" value="Dihydroneopterin_aldolase"/>
</dbReference>
<dbReference type="EMBL" id="ML996576">
    <property type="protein sequence ID" value="KAF2756283.1"/>
    <property type="molecule type" value="Genomic_DNA"/>
</dbReference>
<dbReference type="InterPro" id="IPR006157">
    <property type="entry name" value="FolB_dom"/>
</dbReference>
<dbReference type="InterPro" id="IPR043133">
    <property type="entry name" value="GTP-CH-I_C/QueF"/>
</dbReference>
<keyword evidence="5" id="KW-0289">Folate biosynthesis</keyword>
<evidence type="ECO:0000256" key="2">
    <source>
        <dbReference type="ARBA" id="ARBA00005013"/>
    </source>
</evidence>
<sequence>MSRIILPHHEIVSRIPYVADKVIVKNLRVTANAGYDSWGREKSQPALISITLTLDQQFASAAQTDTVDGSTVHYGKLSKRLMATVGELSGEWRRTWDLADFLYEAATEVAGSSQRLAACEIEICYPKASMLGEGAGARYCFLNDGAMSCTVFLRNVRVPCIIGVNSHERVRKQLVVANVWVDNVSGTSGEVYSDVEKILTETMEKSSFETLESLATTFADDCKTGLSHQLTSLSTIRLQVEKPVAVPFADAPVIEIIRRV</sequence>
<dbReference type="GO" id="GO:0004150">
    <property type="term" value="F:dihydroneopterin aldolase activity"/>
    <property type="evidence" value="ECO:0007669"/>
    <property type="project" value="UniProtKB-EC"/>
</dbReference>
<gene>
    <name evidence="9" type="ORF">EJ05DRAFT_478293</name>
</gene>
<dbReference type="EC" id="4.1.2.25" evidence="4"/>
<evidence type="ECO:0000256" key="3">
    <source>
        <dbReference type="ARBA" id="ARBA00005708"/>
    </source>
</evidence>
<dbReference type="SMART" id="SM00905">
    <property type="entry name" value="FolB"/>
    <property type="match status" value="1"/>
</dbReference>